<evidence type="ECO:0000313" key="2">
    <source>
        <dbReference type="Proteomes" id="UP001218362"/>
    </source>
</evidence>
<organism evidence="1 2">
    <name type="scientific">Candidatus Andeanibacterium colombiense</name>
    <dbReference type="NCBI Taxonomy" id="3121345"/>
    <lineage>
        <taxon>Bacteria</taxon>
        <taxon>Pseudomonadati</taxon>
        <taxon>Pseudomonadota</taxon>
        <taxon>Alphaproteobacteria</taxon>
        <taxon>Sphingomonadales</taxon>
        <taxon>Sphingomonadaceae</taxon>
        <taxon>Candidatus Andeanibacterium</taxon>
    </lineage>
</organism>
<proteinExistence type="predicted"/>
<evidence type="ECO:0000313" key="1">
    <source>
        <dbReference type="EMBL" id="WEK45983.1"/>
    </source>
</evidence>
<dbReference type="EMBL" id="CP119316">
    <property type="protein sequence ID" value="WEK45983.1"/>
    <property type="molecule type" value="Genomic_DNA"/>
</dbReference>
<reference evidence="1" key="1">
    <citation type="submission" date="2023-03" db="EMBL/GenBank/DDBJ databases">
        <title>Andean soil-derived lignocellulolytic bacterial consortium as a source of novel taxa and putative plastic-active enzymes.</title>
        <authorList>
            <person name="Diaz-Garcia L."/>
            <person name="Chuvochina M."/>
            <person name="Feuerriegel G."/>
            <person name="Bunk B."/>
            <person name="Sproer C."/>
            <person name="Streit W.R."/>
            <person name="Rodriguez L.M."/>
            <person name="Overmann J."/>
            <person name="Jimenez D.J."/>
        </authorList>
    </citation>
    <scope>NUCLEOTIDE SEQUENCE</scope>
    <source>
        <strain evidence="1">MAG 26</strain>
    </source>
</reference>
<dbReference type="Proteomes" id="UP001218362">
    <property type="component" value="Chromosome"/>
</dbReference>
<protein>
    <submittedName>
        <fullName evidence="1">Uncharacterized protein</fullName>
    </submittedName>
</protein>
<dbReference type="KEGG" id="acob:P0Y56_13230"/>
<name>A0AAJ6BNU0_9SPHN</name>
<gene>
    <name evidence="1" type="ORF">P0Y56_13230</name>
</gene>
<sequence length="57" mass="6503">MDEWKPNEITREPPRVVLQSEFLPMDEPPSLEELFANAAAIDDALGERRPTGPTRRL</sequence>
<accession>A0AAJ6BNU0</accession>
<dbReference type="AlphaFoldDB" id="A0AAJ6BNU0"/>